<evidence type="ECO:0000313" key="2">
    <source>
        <dbReference type="Proteomes" id="UP000595814"/>
    </source>
</evidence>
<dbReference type="EMBL" id="CP066744">
    <property type="protein sequence ID" value="QQK07993.1"/>
    <property type="molecule type" value="Genomic_DNA"/>
</dbReference>
<keyword evidence="2" id="KW-1185">Reference proteome</keyword>
<sequence>MSGIFGFFNNEDIEAIRYLQYGLYGVQHRGQAEVGIATIDNDRINYLVGEGLVGENFSNKVLRKFNGNKAMGYVKYAFRFEEENPMPFISKKNGMSSLMVIDGKIISNISYEKLREKIQGNKEELKKYLSNIKGAFSLGYMDNEKIVAIRDPYGVKPLSVGVNDSGYVISSETCAIDSIGYKLLKDLEPGEIFIGTNSDYEFIKYSNEESKLCLFEMVYIARPDSYIDGVSVYRARYNSGQVLYEENKTEADIVVGAPDSGIIAALGYSYASKIPYMEGIVKNRYIGRTFIESDQENREKSVNIKLNPIIENVKDKDIILVDDSIVRGTTTKRLIKMLKDSGARKVHLRIASPPVVNKDDLSIDIPSEENLISRSKSFEEVAREIQADSLYHLSLQGLRDCCGNKGYYEKYFA</sequence>
<proteinExistence type="predicted"/>
<evidence type="ECO:0000313" key="1">
    <source>
        <dbReference type="EMBL" id="QQK07993.1"/>
    </source>
</evidence>
<organism evidence="1 2">
    <name type="scientific">Miniphocaeibacter halophilus</name>
    <dbReference type="NCBI Taxonomy" id="2931922"/>
    <lineage>
        <taxon>Bacteria</taxon>
        <taxon>Bacillati</taxon>
        <taxon>Bacillota</taxon>
        <taxon>Tissierellia</taxon>
        <taxon>Tissierellales</taxon>
        <taxon>Peptoniphilaceae</taxon>
        <taxon>Miniphocaeibacter</taxon>
    </lineage>
</organism>
<reference evidence="1 2" key="1">
    <citation type="journal article" date="2022" name="Int. J. Syst. Evol. Microbiol.">
        <title>Miniphocaeibacter halophilus sp. nov., an ammonium-tolerant acetate-producing bacterium isolated from a biogas system.</title>
        <authorList>
            <person name="Schnurer A."/>
            <person name="Singh A."/>
            <person name="Bi S."/>
            <person name="Qiao W."/>
            <person name="Westerholm M."/>
        </authorList>
    </citation>
    <scope>NUCLEOTIDE SEQUENCE [LARGE SCALE GENOMIC DNA]</scope>
    <source>
        <strain evidence="1 2">AMB_01</strain>
    </source>
</reference>
<gene>
    <name evidence="1" type="ORF">JFY71_00195</name>
</gene>
<protein>
    <submittedName>
        <fullName evidence="1">Amidophosphoribosyltransferase</fullName>
    </submittedName>
</protein>
<name>A0AC61MRP0_9FIRM</name>
<dbReference type="Proteomes" id="UP000595814">
    <property type="component" value="Chromosome"/>
</dbReference>
<accession>A0AC61MRP0</accession>